<evidence type="ECO:0000256" key="4">
    <source>
        <dbReference type="ARBA" id="ARBA00004947"/>
    </source>
</evidence>
<keyword evidence="19" id="KW-1185">Reference proteome</keyword>
<sequence length="385" mass="42934">MISFVVYLLLSSFYIVNRFPFVDTGTLSTPVIQELFGTIQTSTENTSVTKFTITNRHGVKVQLITYGAALNNFLVPDKEGRLQDVVLGFDDLDGYRGVKARNPYFGSTVGRVANRIAKGHFRLDGVEYQLATNNGRNHLHGGNLGFDKVVWQAYAHKNGSVTFSYSSPHMEEGYPGQLFTQVTYTLTDSNELIIDFKALTDLPTPVNLVNHAYFNLAGHAAGSQQLYNHRLQLYANQYTPVNSEKIPTGELASVNGTAFDLRSETRLGDVINLIPGGYDHNFVASISTFKFYKTLPLVANLWHPESGRFMQIFSNQPGFQLYTGNVLPTDDSLEGKNGTSYKMHDGLCIETQNFPNAINQPNFPDSVLRPGTVYHRTTVFKFSIK</sequence>
<keyword evidence="17" id="KW-0732">Signal</keyword>
<evidence type="ECO:0000313" key="18">
    <source>
        <dbReference type="EMBL" id="CAH0110207.1"/>
    </source>
</evidence>
<comment type="caution">
    <text evidence="18">The sequence shown here is derived from an EMBL/GenBank/DDBJ whole genome shotgun (WGS) entry which is preliminary data.</text>
</comment>
<dbReference type="Pfam" id="PF01263">
    <property type="entry name" value="Aldose_epim"/>
    <property type="match status" value="1"/>
</dbReference>
<accession>A0A8J2RSV9</accession>
<dbReference type="InterPro" id="IPR008183">
    <property type="entry name" value="Aldose_1/G6P_1-epimerase"/>
</dbReference>
<keyword evidence="10 13" id="KW-0413">Isomerase</keyword>
<dbReference type="CDD" id="cd09019">
    <property type="entry name" value="galactose_mutarotase_like"/>
    <property type="match status" value="1"/>
</dbReference>
<dbReference type="Gene3D" id="2.70.98.10">
    <property type="match status" value="1"/>
</dbReference>
<evidence type="ECO:0000256" key="10">
    <source>
        <dbReference type="ARBA" id="ARBA00023235"/>
    </source>
</evidence>
<evidence type="ECO:0000256" key="2">
    <source>
        <dbReference type="ARBA" id="ARBA00001712"/>
    </source>
</evidence>
<comment type="similarity">
    <text evidence="6 13">Belongs to the aldose epimerase family.</text>
</comment>
<dbReference type="NCBIfam" id="NF008277">
    <property type="entry name" value="PRK11055.1"/>
    <property type="match status" value="1"/>
</dbReference>
<feature type="signal peptide" evidence="17">
    <location>
        <begin position="1"/>
        <end position="18"/>
    </location>
</feature>
<dbReference type="FunFam" id="2.70.98.10:FF:000003">
    <property type="entry name" value="Aldose 1-epimerase"/>
    <property type="match status" value="1"/>
</dbReference>
<reference evidence="18" key="1">
    <citation type="submission" date="2021-11" db="EMBL/GenBank/DDBJ databases">
        <authorList>
            <person name="Schell T."/>
        </authorList>
    </citation>
    <scope>NUCLEOTIDE SEQUENCE</scope>
    <source>
        <strain evidence="18">M5</strain>
    </source>
</reference>
<dbReference type="InterPro" id="IPR011013">
    <property type="entry name" value="Gal_mutarotase_sf_dom"/>
</dbReference>
<dbReference type="EMBL" id="CAKKLH010000301">
    <property type="protein sequence ID" value="CAH0110207.1"/>
    <property type="molecule type" value="Genomic_DNA"/>
</dbReference>
<comment type="subunit">
    <text evidence="7">Monomer.</text>
</comment>
<feature type="chain" id="PRO_5035263717" description="Aldose 1-epimerase" evidence="17">
    <location>
        <begin position="19"/>
        <end position="385"/>
    </location>
</feature>
<evidence type="ECO:0000256" key="3">
    <source>
        <dbReference type="ARBA" id="ARBA00004496"/>
    </source>
</evidence>
<feature type="binding site" evidence="16">
    <location>
        <begin position="211"/>
        <end position="213"/>
    </location>
    <ligand>
        <name>beta-D-galactose</name>
        <dbReference type="ChEBI" id="CHEBI:27667"/>
    </ligand>
</feature>
<comment type="pathway">
    <text evidence="4">Carbohydrate metabolism; galactose metabolism.</text>
</comment>
<keyword evidence="9" id="KW-0597">Phosphoprotein</keyword>
<comment type="catalytic activity">
    <reaction evidence="1 13">
        <text>alpha-D-glucose = beta-D-glucose</text>
        <dbReference type="Rhea" id="RHEA:10264"/>
        <dbReference type="ChEBI" id="CHEBI:15903"/>
        <dbReference type="ChEBI" id="CHEBI:17925"/>
        <dbReference type="EC" id="5.1.3.3"/>
    </reaction>
</comment>
<evidence type="ECO:0000256" key="14">
    <source>
        <dbReference type="PIRSR" id="PIRSR005096-1"/>
    </source>
</evidence>
<keyword evidence="11 13" id="KW-0119">Carbohydrate metabolism</keyword>
<protein>
    <recommendedName>
        <fullName evidence="13">Aldose 1-epimerase</fullName>
        <ecNumber evidence="13">5.1.3.3</ecNumber>
    </recommendedName>
</protein>
<evidence type="ECO:0000313" key="19">
    <source>
        <dbReference type="Proteomes" id="UP000789390"/>
    </source>
</evidence>
<evidence type="ECO:0000256" key="8">
    <source>
        <dbReference type="ARBA" id="ARBA00022490"/>
    </source>
</evidence>
<dbReference type="PIRSF" id="PIRSF005096">
    <property type="entry name" value="GALM"/>
    <property type="match status" value="1"/>
</dbReference>
<evidence type="ECO:0000256" key="15">
    <source>
        <dbReference type="PIRSR" id="PIRSR005096-2"/>
    </source>
</evidence>
<proteinExistence type="inferred from homology"/>
<dbReference type="GO" id="GO:0030246">
    <property type="term" value="F:carbohydrate binding"/>
    <property type="evidence" value="ECO:0007669"/>
    <property type="project" value="InterPro"/>
</dbReference>
<keyword evidence="8" id="KW-0963">Cytoplasm</keyword>
<dbReference type="OrthoDB" id="274691at2759"/>
<evidence type="ECO:0000256" key="17">
    <source>
        <dbReference type="SAM" id="SignalP"/>
    </source>
</evidence>
<gene>
    <name evidence="18" type="ORF">DGAL_LOCUS13760</name>
</gene>
<comment type="pathway">
    <text evidence="5 13">Carbohydrate metabolism; hexose metabolism.</text>
</comment>
<feature type="binding site" evidence="15">
    <location>
        <position position="279"/>
    </location>
    <ligand>
        <name>beta-D-galactose</name>
        <dbReference type="ChEBI" id="CHEBI:27667"/>
    </ligand>
</feature>
<dbReference type="GO" id="GO:0033499">
    <property type="term" value="P:galactose catabolic process via UDP-galactose, Leloir pathway"/>
    <property type="evidence" value="ECO:0007669"/>
    <property type="project" value="TreeGrafter"/>
</dbReference>
<evidence type="ECO:0000256" key="11">
    <source>
        <dbReference type="ARBA" id="ARBA00023277"/>
    </source>
</evidence>
<evidence type="ECO:0000256" key="16">
    <source>
        <dbReference type="PIRSR" id="PIRSR005096-3"/>
    </source>
</evidence>
<dbReference type="GO" id="GO:0005737">
    <property type="term" value="C:cytoplasm"/>
    <property type="evidence" value="ECO:0007669"/>
    <property type="project" value="UniProtKB-SubCell"/>
</dbReference>
<comment type="function">
    <text evidence="12">Mutarotase that catalyzes the interconversion of beta-D-galactose and alpha-D-galactose during galactose metabolism. Beta-D-galactose is metabolized in the liver into glucose 1-phosphate, the primary metabolic fuel, by the action of four enzymes that constitute the Leloir pathway: GALM, GALK1 (galactokinase), GALT (galactose-1-phosphate uridylyltransferase) and GALE (UDP-galactose-4'-epimerase). Involved in the maintenance of the equilibrium between the beta- and alpha-anomers of galactose, therefore ensuring a sufficient supply of the alpha-anomer for GALK1. Also active on D-glucose although shows a preference for galactose over glucose.</text>
</comment>
<dbReference type="UniPathway" id="UPA00214"/>
<name>A0A8J2RSV9_9CRUS</name>
<evidence type="ECO:0000256" key="6">
    <source>
        <dbReference type="ARBA" id="ARBA00006206"/>
    </source>
</evidence>
<feature type="active site" description="Proton acceptor" evidence="14">
    <location>
        <position position="350"/>
    </location>
</feature>
<dbReference type="EC" id="5.1.3.3" evidence="13"/>
<evidence type="ECO:0000256" key="12">
    <source>
        <dbReference type="ARBA" id="ARBA00045743"/>
    </source>
</evidence>
<evidence type="ECO:0000256" key="1">
    <source>
        <dbReference type="ARBA" id="ARBA00001614"/>
    </source>
</evidence>
<evidence type="ECO:0000256" key="13">
    <source>
        <dbReference type="PIRNR" id="PIRNR005096"/>
    </source>
</evidence>
<dbReference type="Proteomes" id="UP000789390">
    <property type="component" value="Unassembled WGS sequence"/>
</dbReference>
<comment type="subcellular location">
    <subcellularLocation>
        <location evidence="3">Cytoplasm</location>
    </subcellularLocation>
</comment>
<dbReference type="PANTHER" id="PTHR10091:SF0">
    <property type="entry name" value="GALACTOSE MUTAROTASE"/>
    <property type="match status" value="1"/>
</dbReference>
<evidence type="ECO:0000256" key="5">
    <source>
        <dbReference type="ARBA" id="ARBA00005028"/>
    </source>
</evidence>
<feature type="binding site" evidence="16">
    <location>
        <begin position="114"/>
        <end position="115"/>
    </location>
    <ligand>
        <name>beta-D-galactose</name>
        <dbReference type="ChEBI" id="CHEBI:27667"/>
    </ligand>
</feature>
<evidence type="ECO:0000256" key="7">
    <source>
        <dbReference type="ARBA" id="ARBA00011245"/>
    </source>
</evidence>
<feature type="active site" description="Proton donor" evidence="14">
    <location>
        <position position="211"/>
    </location>
</feature>
<dbReference type="SUPFAM" id="SSF74650">
    <property type="entry name" value="Galactose mutarotase-like"/>
    <property type="match status" value="1"/>
</dbReference>
<dbReference type="InterPro" id="IPR014718">
    <property type="entry name" value="GH-type_carb-bd"/>
</dbReference>
<dbReference type="AlphaFoldDB" id="A0A8J2RSV9"/>
<comment type="catalytic activity">
    <reaction evidence="2">
        <text>alpha-D-galactose = beta-D-galactose</text>
        <dbReference type="Rhea" id="RHEA:28675"/>
        <dbReference type="ChEBI" id="CHEBI:27667"/>
        <dbReference type="ChEBI" id="CHEBI:28061"/>
        <dbReference type="EC" id="5.1.3.3"/>
    </reaction>
    <physiologicalReaction direction="right-to-left" evidence="2">
        <dbReference type="Rhea" id="RHEA:28677"/>
    </physiologicalReaction>
</comment>
<evidence type="ECO:0000256" key="9">
    <source>
        <dbReference type="ARBA" id="ARBA00022553"/>
    </source>
</evidence>
<dbReference type="GO" id="GO:0004034">
    <property type="term" value="F:aldose 1-epimerase activity"/>
    <property type="evidence" value="ECO:0007669"/>
    <property type="project" value="UniProtKB-EC"/>
</dbReference>
<dbReference type="GO" id="GO:0006006">
    <property type="term" value="P:glucose metabolic process"/>
    <property type="evidence" value="ECO:0007669"/>
    <property type="project" value="TreeGrafter"/>
</dbReference>
<organism evidence="18 19">
    <name type="scientific">Daphnia galeata</name>
    <dbReference type="NCBI Taxonomy" id="27404"/>
    <lineage>
        <taxon>Eukaryota</taxon>
        <taxon>Metazoa</taxon>
        <taxon>Ecdysozoa</taxon>
        <taxon>Arthropoda</taxon>
        <taxon>Crustacea</taxon>
        <taxon>Branchiopoda</taxon>
        <taxon>Diplostraca</taxon>
        <taxon>Cladocera</taxon>
        <taxon>Anomopoda</taxon>
        <taxon>Daphniidae</taxon>
        <taxon>Daphnia</taxon>
    </lineage>
</organism>
<dbReference type="InterPro" id="IPR015443">
    <property type="entry name" value="Aldose_1-epimerase"/>
</dbReference>
<dbReference type="UniPathway" id="UPA00242"/>
<dbReference type="PANTHER" id="PTHR10091">
    <property type="entry name" value="ALDOSE-1-EPIMERASE"/>
    <property type="match status" value="1"/>
</dbReference>
<dbReference type="InterPro" id="IPR047215">
    <property type="entry name" value="Galactose_mutarotase-like"/>
</dbReference>